<proteinExistence type="predicted"/>
<evidence type="ECO:0000313" key="4">
    <source>
        <dbReference type="Proteomes" id="UP001446871"/>
    </source>
</evidence>
<name>A0ABR1VNE4_9PEZI</name>
<evidence type="ECO:0000313" key="3">
    <source>
        <dbReference type="EMBL" id="KAK8072752.1"/>
    </source>
</evidence>
<gene>
    <name evidence="3" type="ORF">PG996_006100</name>
</gene>
<feature type="region of interest" description="Disordered" evidence="1">
    <location>
        <begin position="172"/>
        <end position="199"/>
    </location>
</feature>
<keyword evidence="2" id="KW-1133">Transmembrane helix</keyword>
<organism evidence="3 4">
    <name type="scientific">Apiospora saccharicola</name>
    <dbReference type="NCBI Taxonomy" id="335842"/>
    <lineage>
        <taxon>Eukaryota</taxon>
        <taxon>Fungi</taxon>
        <taxon>Dikarya</taxon>
        <taxon>Ascomycota</taxon>
        <taxon>Pezizomycotina</taxon>
        <taxon>Sordariomycetes</taxon>
        <taxon>Xylariomycetidae</taxon>
        <taxon>Amphisphaeriales</taxon>
        <taxon>Apiosporaceae</taxon>
        <taxon>Apiospora</taxon>
    </lineage>
</organism>
<feature type="transmembrane region" description="Helical" evidence="2">
    <location>
        <begin position="46"/>
        <end position="69"/>
    </location>
</feature>
<dbReference type="EMBL" id="JAQQWM010000003">
    <property type="protein sequence ID" value="KAK8072752.1"/>
    <property type="molecule type" value="Genomic_DNA"/>
</dbReference>
<evidence type="ECO:0000256" key="2">
    <source>
        <dbReference type="SAM" id="Phobius"/>
    </source>
</evidence>
<protein>
    <submittedName>
        <fullName evidence="3">Uncharacterized protein</fullName>
    </submittedName>
</protein>
<keyword evidence="4" id="KW-1185">Reference proteome</keyword>
<keyword evidence="2" id="KW-0812">Transmembrane</keyword>
<reference evidence="3 4" key="1">
    <citation type="submission" date="2023-01" db="EMBL/GenBank/DDBJ databases">
        <title>Analysis of 21 Apiospora genomes using comparative genomics revels a genus with tremendous synthesis potential of carbohydrate active enzymes and secondary metabolites.</title>
        <authorList>
            <person name="Sorensen T."/>
        </authorList>
    </citation>
    <scope>NUCLEOTIDE SEQUENCE [LARGE SCALE GENOMIC DNA]</scope>
    <source>
        <strain evidence="3 4">CBS 83171</strain>
    </source>
</reference>
<accession>A0ABR1VNE4</accession>
<evidence type="ECO:0000256" key="1">
    <source>
        <dbReference type="SAM" id="MobiDB-lite"/>
    </source>
</evidence>
<comment type="caution">
    <text evidence="3">The sequence shown here is derived from an EMBL/GenBank/DDBJ whole genome shotgun (WGS) entry which is preliminary data.</text>
</comment>
<sequence length="199" mass="21865">MAPHWQTQDSFYELGHGSNAPPSGFRAVKNVWYARARAHVTQYRRFYLIISILSVCCIITFTLLGRFPIFHGHCDRHRHGVADEQRQAQADGGVCDPATFDDTISNVAIYIAGAPLNIMYPQASEAKECCEACHEMSPSDGHCNAWGYIGGTCTNEFDYPGSGKDDTCPQGYPRVTIEHNKNRPGDTGGYGPCAAQSKS</sequence>
<keyword evidence="2" id="KW-0472">Membrane</keyword>
<dbReference type="Proteomes" id="UP001446871">
    <property type="component" value="Unassembled WGS sequence"/>
</dbReference>